<dbReference type="Proteomes" id="UP000826300">
    <property type="component" value="Chromosome"/>
</dbReference>
<dbReference type="InterPro" id="IPR036188">
    <property type="entry name" value="FAD/NAD-bd_sf"/>
</dbReference>
<feature type="domain" description="FAD dependent oxidoreductase" evidence="2">
    <location>
        <begin position="5"/>
        <end position="339"/>
    </location>
</feature>
<dbReference type="PANTHER" id="PTHR13847">
    <property type="entry name" value="SARCOSINE DEHYDROGENASE-RELATED"/>
    <property type="match status" value="1"/>
</dbReference>
<evidence type="ECO:0000259" key="2">
    <source>
        <dbReference type="Pfam" id="PF01266"/>
    </source>
</evidence>
<dbReference type="KEGG" id="nsm:JO391_05270"/>
<dbReference type="PANTHER" id="PTHR13847:SF289">
    <property type="entry name" value="GLYCINE OXIDASE"/>
    <property type="match status" value="1"/>
</dbReference>
<dbReference type="AlphaFoldDB" id="A0A8G0ZXW8"/>
<dbReference type="SUPFAM" id="SSF51905">
    <property type="entry name" value="FAD/NAD(P)-binding domain"/>
    <property type="match status" value="1"/>
</dbReference>
<dbReference type="EMBL" id="CP069370">
    <property type="protein sequence ID" value="QYZ70926.1"/>
    <property type="molecule type" value="Genomic_DNA"/>
</dbReference>
<dbReference type="Pfam" id="PF01266">
    <property type="entry name" value="DAO"/>
    <property type="match status" value="1"/>
</dbReference>
<dbReference type="RefSeq" id="WP_220663143.1">
    <property type="nucleotide sequence ID" value="NZ_CP069370.1"/>
</dbReference>
<dbReference type="GO" id="GO:0016491">
    <property type="term" value="F:oxidoreductase activity"/>
    <property type="evidence" value="ECO:0007669"/>
    <property type="project" value="UniProtKB-KW"/>
</dbReference>
<gene>
    <name evidence="3" type="ORF">JO391_05270</name>
</gene>
<reference evidence="3" key="1">
    <citation type="submission" date="2021-02" db="EMBL/GenBank/DDBJ databases">
        <title>Rhodobacter shimadae sp. nov., an aerobic anoxygenic phototrophic bacterium isolated from a hot spring.</title>
        <authorList>
            <person name="Muramatsu S."/>
            <person name="Haruta S."/>
            <person name="Hirose S."/>
            <person name="Hanada S."/>
        </authorList>
    </citation>
    <scope>NUCLEOTIDE SEQUENCE</scope>
    <source>
        <strain evidence="3">N10</strain>
    </source>
</reference>
<keyword evidence="4" id="KW-1185">Reference proteome</keyword>
<dbReference type="Gene3D" id="3.50.50.60">
    <property type="entry name" value="FAD/NAD(P)-binding domain"/>
    <property type="match status" value="1"/>
</dbReference>
<dbReference type="InterPro" id="IPR006076">
    <property type="entry name" value="FAD-dep_OxRdtase"/>
</dbReference>
<sequence>MAEHVLVVGAGLIGAGVARALARGGARVTVVEAGVPASLASGRSFGWINASFFLNEDHFRLRLAGMAAHRRLEAALPGTGHRWSGCFWWEDQGAGFDRMAAELIRLGYAVEEVTCRWLAGREPALALLPDRALWFPDEGAVDPAHLARVLLADAAAAGALVLTGCPVLGLVRRGDAVAGVRTAQGVIAADRVVLATGVATAGLLAAERIAFPMLRRPGAMVRTQALPPVLSAILASDGPEVRQEASGHILCPTSAAHQGDTAEAITTPPAELAAATIARLRAMFPGLDLRLHSLMMAERPVPGDGLPAVGPVPGLAGLWMAVLHSGVTLGPLVAEGLAAEMLEGRVLPEWAPFRPDRLISRGS</sequence>
<proteinExistence type="predicted"/>
<name>A0A8G0ZXW8_9RHOB</name>
<dbReference type="Gene3D" id="3.30.9.10">
    <property type="entry name" value="D-Amino Acid Oxidase, subunit A, domain 2"/>
    <property type="match status" value="1"/>
</dbReference>
<dbReference type="GO" id="GO:0005737">
    <property type="term" value="C:cytoplasm"/>
    <property type="evidence" value="ECO:0007669"/>
    <property type="project" value="TreeGrafter"/>
</dbReference>
<protein>
    <submittedName>
        <fullName evidence="3">FAD-binding oxidoreductase</fullName>
    </submittedName>
</protein>
<evidence type="ECO:0000313" key="4">
    <source>
        <dbReference type="Proteomes" id="UP000826300"/>
    </source>
</evidence>
<organism evidence="3 4">
    <name type="scientific">Neotabrizicola shimadae</name>
    <dbReference type="NCBI Taxonomy" id="2807096"/>
    <lineage>
        <taxon>Bacteria</taxon>
        <taxon>Pseudomonadati</taxon>
        <taxon>Pseudomonadota</taxon>
        <taxon>Alphaproteobacteria</taxon>
        <taxon>Rhodobacterales</taxon>
        <taxon>Paracoccaceae</taxon>
        <taxon>Neotabrizicola</taxon>
    </lineage>
</organism>
<evidence type="ECO:0000256" key="1">
    <source>
        <dbReference type="ARBA" id="ARBA00023002"/>
    </source>
</evidence>
<accession>A0A8G0ZXW8</accession>
<keyword evidence="1" id="KW-0560">Oxidoreductase</keyword>
<evidence type="ECO:0000313" key="3">
    <source>
        <dbReference type="EMBL" id="QYZ70926.1"/>
    </source>
</evidence>